<feature type="region of interest" description="Disordered" evidence="6">
    <location>
        <begin position="1"/>
        <end position="104"/>
    </location>
</feature>
<organism evidence="8 9">
    <name type="scientific">Seminavis robusta</name>
    <dbReference type="NCBI Taxonomy" id="568900"/>
    <lineage>
        <taxon>Eukaryota</taxon>
        <taxon>Sar</taxon>
        <taxon>Stramenopiles</taxon>
        <taxon>Ochrophyta</taxon>
        <taxon>Bacillariophyta</taxon>
        <taxon>Bacillariophyceae</taxon>
        <taxon>Bacillariophycidae</taxon>
        <taxon>Naviculales</taxon>
        <taxon>Naviculaceae</taxon>
        <taxon>Seminavis</taxon>
    </lineage>
</organism>
<dbReference type="Pfam" id="PF00447">
    <property type="entry name" value="HSF_DNA-bind"/>
    <property type="match status" value="1"/>
</dbReference>
<keyword evidence="9" id="KW-1185">Reference proteome</keyword>
<dbReference type="InterPro" id="IPR036388">
    <property type="entry name" value="WH-like_DNA-bd_sf"/>
</dbReference>
<evidence type="ECO:0000313" key="8">
    <source>
        <dbReference type="EMBL" id="CAB9514872.1"/>
    </source>
</evidence>
<evidence type="ECO:0000313" key="9">
    <source>
        <dbReference type="Proteomes" id="UP001153069"/>
    </source>
</evidence>
<feature type="compositionally biased region" description="Polar residues" evidence="6">
    <location>
        <begin position="320"/>
        <end position="329"/>
    </location>
</feature>
<feature type="compositionally biased region" description="Acidic residues" evidence="6">
    <location>
        <begin position="41"/>
        <end position="51"/>
    </location>
</feature>
<evidence type="ECO:0000256" key="2">
    <source>
        <dbReference type="ARBA" id="ARBA00023125"/>
    </source>
</evidence>
<dbReference type="PANTHER" id="PTHR10015:SF206">
    <property type="entry name" value="HSF-TYPE DNA-BINDING DOMAIN-CONTAINING PROTEIN"/>
    <property type="match status" value="1"/>
</dbReference>
<name>A0A9N8HJA6_9STRA</name>
<dbReference type="EMBL" id="CAICTM010000679">
    <property type="protein sequence ID" value="CAB9514872.1"/>
    <property type="molecule type" value="Genomic_DNA"/>
</dbReference>
<dbReference type="GO" id="GO:0043565">
    <property type="term" value="F:sequence-specific DNA binding"/>
    <property type="evidence" value="ECO:0007669"/>
    <property type="project" value="InterPro"/>
</dbReference>
<evidence type="ECO:0000259" key="7">
    <source>
        <dbReference type="SMART" id="SM00415"/>
    </source>
</evidence>
<keyword evidence="3" id="KW-0539">Nucleus</keyword>
<feature type="compositionally biased region" description="Basic and acidic residues" evidence="6">
    <location>
        <begin position="258"/>
        <end position="273"/>
    </location>
</feature>
<evidence type="ECO:0000256" key="4">
    <source>
        <dbReference type="RuleBase" id="RU004020"/>
    </source>
</evidence>
<keyword evidence="2" id="KW-0238">DNA-binding</keyword>
<evidence type="ECO:0000256" key="3">
    <source>
        <dbReference type="ARBA" id="ARBA00023242"/>
    </source>
</evidence>
<reference evidence="8" key="1">
    <citation type="submission" date="2020-06" db="EMBL/GenBank/DDBJ databases">
        <authorList>
            <consortium name="Plant Systems Biology data submission"/>
        </authorList>
    </citation>
    <scope>NUCLEOTIDE SEQUENCE</scope>
    <source>
        <strain evidence="8">D6</strain>
    </source>
</reference>
<dbReference type="OrthoDB" id="49295at2759"/>
<comment type="caution">
    <text evidence="8">The sequence shown here is derived from an EMBL/GenBank/DDBJ whole genome shotgun (WGS) entry which is preliminary data.</text>
</comment>
<evidence type="ECO:0000256" key="5">
    <source>
        <dbReference type="SAM" id="Coils"/>
    </source>
</evidence>
<dbReference type="SUPFAM" id="SSF46785">
    <property type="entry name" value="Winged helix' DNA-binding domain"/>
    <property type="match status" value="1"/>
</dbReference>
<dbReference type="InterPro" id="IPR036390">
    <property type="entry name" value="WH_DNA-bd_sf"/>
</dbReference>
<feature type="domain" description="HSF-type DNA-binding" evidence="7">
    <location>
        <begin position="108"/>
        <end position="206"/>
    </location>
</feature>
<dbReference type="Proteomes" id="UP001153069">
    <property type="component" value="Unassembled WGS sequence"/>
</dbReference>
<comment type="similarity">
    <text evidence="4">Belongs to the HSF family.</text>
</comment>
<feature type="compositionally biased region" description="Basic and acidic residues" evidence="6">
    <location>
        <begin position="212"/>
        <end position="229"/>
    </location>
</feature>
<dbReference type="PANTHER" id="PTHR10015">
    <property type="entry name" value="HEAT SHOCK TRANSCRIPTION FACTOR"/>
    <property type="match status" value="1"/>
</dbReference>
<feature type="coiled-coil region" evidence="5">
    <location>
        <begin position="355"/>
        <end position="389"/>
    </location>
</feature>
<evidence type="ECO:0000256" key="6">
    <source>
        <dbReference type="SAM" id="MobiDB-lite"/>
    </source>
</evidence>
<protein>
    <submittedName>
        <fullName evidence="8">Shock factor protein 2</fullName>
    </submittedName>
</protein>
<gene>
    <name evidence="8" type="ORF">SEMRO_680_G186220.1</name>
</gene>
<dbReference type="Gene3D" id="1.10.10.10">
    <property type="entry name" value="Winged helix-like DNA-binding domain superfamily/Winged helix DNA-binding domain"/>
    <property type="match status" value="1"/>
</dbReference>
<accession>A0A9N8HJA6</accession>
<proteinExistence type="inferred from homology"/>
<dbReference type="InterPro" id="IPR000232">
    <property type="entry name" value="HSF_DNA-bd"/>
</dbReference>
<keyword evidence="5" id="KW-0175">Coiled coil</keyword>
<evidence type="ECO:0000256" key="1">
    <source>
        <dbReference type="ARBA" id="ARBA00004123"/>
    </source>
</evidence>
<dbReference type="GO" id="GO:0005634">
    <property type="term" value="C:nucleus"/>
    <property type="evidence" value="ECO:0007669"/>
    <property type="project" value="UniProtKB-SubCell"/>
</dbReference>
<dbReference type="GO" id="GO:0003700">
    <property type="term" value="F:DNA-binding transcription factor activity"/>
    <property type="evidence" value="ECO:0007669"/>
    <property type="project" value="InterPro"/>
</dbReference>
<dbReference type="AlphaFoldDB" id="A0A9N8HJA6"/>
<feature type="region of interest" description="Disordered" evidence="6">
    <location>
        <begin position="198"/>
        <end position="343"/>
    </location>
</feature>
<feature type="compositionally biased region" description="Low complexity" evidence="6">
    <location>
        <begin position="303"/>
        <end position="316"/>
    </location>
</feature>
<comment type="subcellular location">
    <subcellularLocation>
        <location evidence="1">Nucleus</location>
    </subcellularLocation>
</comment>
<feature type="compositionally biased region" description="Basic and acidic residues" evidence="6">
    <location>
        <begin position="286"/>
        <end position="296"/>
    </location>
</feature>
<sequence>MKRGETSPDQQAMGQAAMESGGEVASTSTPVAKRLKMAEDGNADEDSDDNDANMVEAKMPAGRLKSLPPEDEEEHDIKMSGRASPQMTAEEVAAAKPPPPPPPPPELMTQSFPQRLMEMLDKEVVPDAMWWAEEGRAFAMDLSKFGDVLHRHFQATKYASFTRKLNKWGFRKINNIDPDAPDSVVLYRHELFQKDKPDLLASMSTKRKKKDKSKDKDSKKRKDDSNKSDDEFESEGDLKARDASEDTTDVELQVQAVEDEKQDQPEEEEKAHSMDSPPQRLPHLRPLQESESKSEGTSDFVRQQMQQQLSLASSLATHRITGQHQQQPTMVPERQVAARRRDPSTNQSLLESWFAQESEQQQEQQRLELALLRQQQENLANEMVAQRQLAASTNRLPLHLASSISLEERLAALQDPALQGIHQLTSTAGRTIPPARSHSMNDIPSALTQGGNYNELAARLRLQQAQAQATDMTMSLGLPPQNLSDLRAALEARSQADIASTLQLLASPSSPAQSRLAMRGDTLSGFDLLSPRSGAAATSNAAAGLHSTLHHSRSFPDTTALLQMQLQIEQQAGIRRASTSSAASLSAAGGALAGAAGLGGSAGAASFAGAASLAGAGGAASLAGAARSNQHPTDQQLLEILLERQRLQQQLQEEHQRRQQRR</sequence>
<dbReference type="SMART" id="SM00415">
    <property type="entry name" value="HSF"/>
    <property type="match status" value="1"/>
</dbReference>